<dbReference type="InterPro" id="IPR003615">
    <property type="entry name" value="HNH_nuc"/>
</dbReference>
<dbReference type="RefSeq" id="WP_277866341.1">
    <property type="nucleotide sequence ID" value="NZ_JAKKUT010000002.1"/>
</dbReference>
<feature type="domain" description="HNH nuclease" evidence="1">
    <location>
        <begin position="24"/>
        <end position="58"/>
    </location>
</feature>
<evidence type="ECO:0000313" key="3">
    <source>
        <dbReference type="Proteomes" id="UP001154265"/>
    </source>
</evidence>
<keyword evidence="2" id="KW-0378">Hydrolase</keyword>
<sequence>MGVPWFTGFLEAKCPNTLLTCNIIPWREQSEHRLNPQNGLCLARTHKAAFDQGLITFDENYKLVLSLYLQKFLPEETLEYNFVAYVGNQLRLPEKFQPEPDFLRFHREEIFLGA</sequence>
<dbReference type="Proteomes" id="UP001154265">
    <property type="component" value="Unassembled WGS sequence"/>
</dbReference>
<reference evidence="2" key="2">
    <citation type="submission" date="2022-01" db="EMBL/GenBank/DDBJ databases">
        <authorList>
            <person name="Zivanovic Y."/>
            <person name="Moreira D."/>
            <person name="Lopez-Garcia P."/>
        </authorList>
    </citation>
    <scope>NUCLEOTIDE SEQUENCE</scope>
    <source>
        <strain evidence="2">G9</strain>
    </source>
</reference>
<keyword evidence="2" id="KW-0255">Endonuclease</keyword>
<name>A0ABT6EXB1_9SYNE</name>
<reference evidence="2" key="1">
    <citation type="journal article" date="2022" name="Genome Biol. Evol.">
        <title>A New Gene Family Diagnostic for Intracellular Biomineralization of Amorphous Ca Carbonates by Cyanobacteria.</title>
        <authorList>
            <person name="Benzerara K."/>
            <person name="Duprat E."/>
            <person name="Bitard-Feildel T."/>
            <person name="Caumes G."/>
            <person name="Cassier-Chauvat C."/>
            <person name="Chauvat F."/>
            <person name="Dezi M."/>
            <person name="Diop S.I."/>
            <person name="Gaschignard G."/>
            <person name="Gorgen S."/>
            <person name="Gugger M."/>
            <person name="Lopez-Garcia P."/>
            <person name="Millet M."/>
            <person name="Skouri-Panet F."/>
            <person name="Moreira D."/>
            <person name="Callebaut I."/>
        </authorList>
    </citation>
    <scope>NUCLEOTIDE SEQUENCE</scope>
    <source>
        <strain evidence="2">G9</strain>
    </source>
</reference>
<keyword evidence="3" id="KW-1185">Reference proteome</keyword>
<keyword evidence="2" id="KW-0540">Nuclease</keyword>
<comment type="caution">
    <text evidence="2">The sequence shown here is derived from an EMBL/GenBank/DDBJ whole genome shotgun (WGS) entry which is preliminary data.</text>
</comment>
<accession>A0ABT6EXB1</accession>
<organism evidence="2 3">
    <name type="scientific">Candidatus Synechococcus calcipolaris G9</name>
    <dbReference type="NCBI Taxonomy" id="1497997"/>
    <lineage>
        <taxon>Bacteria</taxon>
        <taxon>Bacillati</taxon>
        <taxon>Cyanobacteriota</taxon>
        <taxon>Cyanophyceae</taxon>
        <taxon>Synechococcales</taxon>
        <taxon>Synechococcaceae</taxon>
        <taxon>Synechococcus</taxon>
    </lineage>
</organism>
<gene>
    <name evidence="2" type="ORF">L3556_05705</name>
</gene>
<evidence type="ECO:0000313" key="2">
    <source>
        <dbReference type="EMBL" id="MDG2990430.1"/>
    </source>
</evidence>
<dbReference type="GO" id="GO:0004519">
    <property type="term" value="F:endonuclease activity"/>
    <property type="evidence" value="ECO:0007669"/>
    <property type="project" value="UniProtKB-KW"/>
</dbReference>
<evidence type="ECO:0000259" key="1">
    <source>
        <dbReference type="Pfam" id="PF13391"/>
    </source>
</evidence>
<dbReference type="Pfam" id="PF13391">
    <property type="entry name" value="HNH_2"/>
    <property type="match status" value="1"/>
</dbReference>
<protein>
    <submittedName>
        <fullName evidence="2">HNH endonuclease</fullName>
    </submittedName>
</protein>
<dbReference type="EMBL" id="JAKKUT010000002">
    <property type="protein sequence ID" value="MDG2990430.1"/>
    <property type="molecule type" value="Genomic_DNA"/>
</dbReference>
<proteinExistence type="predicted"/>